<dbReference type="EC" id="2.7.1.180" evidence="1 10"/>
<dbReference type="OrthoDB" id="9778595at2"/>
<evidence type="ECO:0000313" key="12">
    <source>
        <dbReference type="EMBL" id="AAC07261.1"/>
    </source>
</evidence>
<evidence type="ECO:0000256" key="3">
    <source>
        <dbReference type="ARBA" id="ARBA00022630"/>
    </source>
</evidence>
<keyword evidence="13" id="KW-1185">Reference proteome</keyword>
<dbReference type="EnsemblBacteria" id="AAC07261">
    <property type="protein sequence ID" value="AAC07261"/>
    <property type="gene ID" value="aq_1258"/>
</dbReference>
<evidence type="ECO:0000256" key="2">
    <source>
        <dbReference type="ARBA" id="ARBA00016337"/>
    </source>
</evidence>
<keyword evidence="7 10" id="KW-0460">Magnesium</keyword>
<evidence type="ECO:0000256" key="7">
    <source>
        <dbReference type="ARBA" id="ARBA00022842"/>
    </source>
</evidence>
<keyword evidence="5 10" id="KW-0479">Metal-binding</keyword>
<comment type="similarity">
    <text evidence="10">Belongs to the ApbE family.</text>
</comment>
<evidence type="ECO:0000256" key="5">
    <source>
        <dbReference type="ARBA" id="ARBA00022723"/>
    </source>
</evidence>
<dbReference type="PIRSF" id="PIRSF006268">
    <property type="entry name" value="ApbE"/>
    <property type="match status" value="1"/>
</dbReference>
<name>O67299_AQUAE</name>
<dbReference type="KEGG" id="aae:aq_1258"/>
<comment type="cofactor">
    <cofactor evidence="11">
        <name>Mg(2+)</name>
        <dbReference type="ChEBI" id="CHEBI:18420"/>
    </cofactor>
    <cofactor evidence="11">
        <name>Mn(2+)</name>
        <dbReference type="ChEBI" id="CHEBI:29035"/>
    </cofactor>
    <text evidence="11">Magnesium. Can also use manganese.</text>
</comment>
<evidence type="ECO:0000256" key="8">
    <source>
        <dbReference type="ARBA" id="ARBA00031306"/>
    </source>
</evidence>
<keyword evidence="6 10" id="KW-0274">FAD</keyword>
<evidence type="ECO:0000313" key="13">
    <source>
        <dbReference type="Proteomes" id="UP000000798"/>
    </source>
</evidence>
<dbReference type="HOGENOM" id="CLU_044403_5_1_0"/>
<accession>O67299</accession>
<dbReference type="RefSeq" id="WP_010880801.1">
    <property type="nucleotide sequence ID" value="NC_000918.1"/>
</dbReference>
<dbReference type="GO" id="GO:0016740">
    <property type="term" value="F:transferase activity"/>
    <property type="evidence" value="ECO:0000318"/>
    <property type="project" value="GO_Central"/>
</dbReference>
<organism evidence="12 13">
    <name type="scientific">Aquifex aeolicus (strain VF5)</name>
    <dbReference type="NCBI Taxonomy" id="224324"/>
    <lineage>
        <taxon>Bacteria</taxon>
        <taxon>Pseudomonadati</taxon>
        <taxon>Aquificota</taxon>
        <taxon>Aquificia</taxon>
        <taxon>Aquificales</taxon>
        <taxon>Aquificaceae</taxon>
        <taxon>Aquifex</taxon>
    </lineage>
</organism>
<dbReference type="SUPFAM" id="SSF143631">
    <property type="entry name" value="ApbE-like"/>
    <property type="match status" value="1"/>
</dbReference>
<dbReference type="PIR" id="H70408">
    <property type="entry name" value="H70408"/>
</dbReference>
<evidence type="ECO:0000256" key="6">
    <source>
        <dbReference type="ARBA" id="ARBA00022827"/>
    </source>
</evidence>
<dbReference type="GO" id="GO:0046872">
    <property type="term" value="F:metal ion binding"/>
    <property type="evidence" value="ECO:0007669"/>
    <property type="project" value="UniProtKB-UniRule"/>
</dbReference>
<dbReference type="PANTHER" id="PTHR30040">
    <property type="entry name" value="THIAMINE BIOSYNTHESIS LIPOPROTEIN APBE"/>
    <property type="match status" value="1"/>
</dbReference>
<dbReference type="PANTHER" id="PTHR30040:SF2">
    <property type="entry name" value="FAD:PROTEIN FMN TRANSFERASE"/>
    <property type="match status" value="1"/>
</dbReference>
<dbReference type="PATRIC" id="fig|224324.8.peg.981"/>
<proteinExistence type="inferred from homology"/>
<feature type="binding site" evidence="11">
    <location>
        <position position="237"/>
    </location>
    <ligand>
        <name>Mg(2+)</name>
        <dbReference type="ChEBI" id="CHEBI:18420"/>
    </ligand>
</feature>
<protein>
    <recommendedName>
        <fullName evidence="2 10">FAD:protein FMN transferase</fullName>
        <ecNumber evidence="1 10">2.7.1.180</ecNumber>
    </recommendedName>
    <alternativeName>
        <fullName evidence="8 10">Flavin transferase</fullName>
    </alternativeName>
</protein>
<dbReference type="Pfam" id="PF02424">
    <property type="entry name" value="ApbE"/>
    <property type="match status" value="1"/>
</dbReference>
<dbReference type="Proteomes" id="UP000000798">
    <property type="component" value="Chromosome"/>
</dbReference>
<keyword evidence="3 10" id="KW-0285">Flavoprotein</keyword>
<evidence type="ECO:0000256" key="11">
    <source>
        <dbReference type="PIRSR" id="PIRSR006268-2"/>
    </source>
</evidence>
<evidence type="ECO:0000256" key="10">
    <source>
        <dbReference type="PIRNR" id="PIRNR006268"/>
    </source>
</evidence>
<gene>
    <name evidence="12" type="ordered locus">aq_1258</name>
</gene>
<dbReference type="Gene3D" id="3.10.520.10">
    <property type="entry name" value="ApbE-like domains"/>
    <property type="match status" value="1"/>
</dbReference>
<dbReference type="AlphaFoldDB" id="O67299"/>
<evidence type="ECO:0000256" key="1">
    <source>
        <dbReference type="ARBA" id="ARBA00011955"/>
    </source>
</evidence>
<sequence length="288" mass="33066">MILILLFLLINFLFAERVFYLMGTYLILDELRGKEVAVYKYMKKLEEKLSHFIPDSEISRINENAGIKPVKVSKETYEILKISKEIAEKTYGYFDPTVGSYTVNFKMKKLISEKKAKSLINFKDLILFPEERKVFLRKKYMALDLGGIGKGFAVQKAYEYIKTEKGFIALAGDMKVWGHKRKLAVYNPINGKILAEGVNKKDLCLSTSGNYFRKHILGKSKRVLQITVAHENCTVADALATALFASPEKEREKILKNFPEAAVLILYTDGSLFVNGKFRDFFEYLILY</sequence>
<evidence type="ECO:0000256" key="4">
    <source>
        <dbReference type="ARBA" id="ARBA00022679"/>
    </source>
</evidence>
<evidence type="ECO:0000256" key="9">
    <source>
        <dbReference type="ARBA" id="ARBA00048540"/>
    </source>
</evidence>
<dbReference type="InParanoid" id="O67299"/>
<dbReference type="eggNOG" id="COG1477">
    <property type="taxonomic scope" value="Bacteria"/>
</dbReference>
<feature type="binding site" evidence="11">
    <location>
        <position position="147"/>
    </location>
    <ligand>
        <name>Mg(2+)</name>
        <dbReference type="ChEBI" id="CHEBI:18420"/>
    </ligand>
</feature>
<comment type="catalytic activity">
    <reaction evidence="9 10">
        <text>L-threonyl-[protein] + FAD = FMN-L-threonyl-[protein] + AMP + H(+)</text>
        <dbReference type="Rhea" id="RHEA:36847"/>
        <dbReference type="Rhea" id="RHEA-COMP:11060"/>
        <dbReference type="Rhea" id="RHEA-COMP:11061"/>
        <dbReference type="ChEBI" id="CHEBI:15378"/>
        <dbReference type="ChEBI" id="CHEBI:30013"/>
        <dbReference type="ChEBI" id="CHEBI:57692"/>
        <dbReference type="ChEBI" id="CHEBI:74257"/>
        <dbReference type="ChEBI" id="CHEBI:456215"/>
        <dbReference type="EC" id="2.7.1.180"/>
    </reaction>
</comment>
<dbReference type="EMBL" id="AE000657">
    <property type="protein sequence ID" value="AAC07261.1"/>
    <property type="molecule type" value="Genomic_DNA"/>
</dbReference>
<dbReference type="STRING" id="224324.aq_1258"/>
<feature type="binding site" evidence="11">
    <location>
        <position position="241"/>
    </location>
    <ligand>
        <name>Mg(2+)</name>
        <dbReference type="ChEBI" id="CHEBI:18420"/>
    </ligand>
</feature>
<reference evidence="12 13" key="1">
    <citation type="journal article" date="1998" name="Nature">
        <title>The complete genome of the hyperthermophilic bacterium Aquifex aeolicus.</title>
        <authorList>
            <person name="Deckert G."/>
            <person name="Warren P.V."/>
            <person name="Gaasterland T."/>
            <person name="Young W.G."/>
            <person name="Lenox A.L."/>
            <person name="Graham D.E."/>
            <person name="Overbeek R."/>
            <person name="Snead M.A."/>
            <person name="Keller M."/>
            <person name="Aujay M."/>
            <person name="Huber R."/>
            <person name="Feldman R.A."/>
            <person name="Short J.M."/>
            <person name="Olson G.J."/>
            <person name="Swanson R.V."/>
        </authorList>
    </citation>
    <scope>NUCLEOTIDE SEQUENCE [LARGE SCALE GENOMIC DNA]</scope>
    <source>
        <strain evidence="12 13">VF5</strain>
    </source>
</reference>
<dbReference type="InterPro" id="IPR003374">
    <property type="entry name" value="ApbE-like_sf"/>
</dbReference>
<keyword evidence="4 10" id="KW-0808">Transferase</keyword>
<dbReference type="InterPro" id="IPR024932">
    <property type="entry name" value="ApbE"/>
</dbReference>